<dbReference type="Pfam" id="PF13145">
    <property type="entry name" value="Rotamase_2"/>
    <property type="match status" value="1"/>
</dbReference>
<dbReference type="EMBL" id="JAENII010000002">
    <property type="protein sequence ID" value="MBK1826244.1"/>
    <property type="molecule type" value="Genomic_DNA"/>
</dbReference>
<dbReference type="InterPro" id="IPR050245">
    <property type="entry name" value="PrsA_foldase"/>
</dbReference>
<gene>
    <name evidence="4" type="ORF">JIN81_04385</name>
</gene>
<dbReference type="AlphaFoldDB" id="A0A934R6L9"/>
<evidence type="ECO:0000256" key="1">
    <source>
        <dbReference type="PROSITE-ProRule" id="PRU00278"/>
    </source>
</evidence>
<name>A0A934R6L9_9BACT</name>
<dbReference type="InterPro" id="IPR027304">
    <property type="entry name" value="Trigger_fact/SurA_dom_sf"/>
</dbReference>
<organism evidence="4 5">
    <name type="scientific">Haloferula rosea</name>
    <dbReference type="NCBI Taxonomy" id="490093"/>
    <lineage>
        <taxon>Bacteria</taxon>
        <taxon>Pseudomonadati</taxon>
        <taxon>Verrucomicrobiota</taxon>
        <taxon>Verrucomicrobiia</taxon>
        <taxon>Verrucomicrobiales</taxon>
        <taxon>Verrucomicrobiaceae</taxon>
        <taxon>Haloferula</taxon>
    </lineage>
</organism>
<dbReference type="PANTHER" id="PTHR47245:SF2">
    <property type="entry name" value="PEPTIDYL-PROLYL CIS-TRANS ISOMERASE HP_0175-RELATED"/>
    <property type="match status" value="1"/>
</dbReference>
<dbReference type="Gene3D" id="3.10.50.40">
    <property type="match status" value="1"/>
</dbReference>
<dbReference type="SUPFAM" id="SSF109998">
    <property type="entry name" value="Triger factor/SurA peptide-binding domain-like"/>
    <property type="match status" value="1"/>
</dbReference>
<evidence type="ECO:0000256" key="2">
    <source>
        <dbReference type="SAM" id="SignalP"/>
    </source>
</evidence>
<dbReference type="RefSeq" id="WP_200276853.1">
    <property type="nucleotide sequence ID" value="NZ_JAENII010000002.1"/>
</dbReference>
<dbReference type="Proteomes" id="UP000658278">
    <property type="component" value="Unassembled WGS sequence"/>
</dbReference>
<dbReference type="SUPFAM" id="SSF54534">
    <property type="entry name" value="FKBP-like"/>
    <property type="match status" value="1"/>
</dbReference>
<reference evidence="4" key="1">
    <citation type="submission" date="2021-01" db="EMBL/GenBank/DDBJ databases">
        <title>Modified the classification status of verrucomicrobia.</title>
        <authorList>
            <person name="Feng X."/>
        </authorList>
    </citation>
    <scope>NUCLEOTIDE SEQUENCE</scope>
    <source>
        <strain evidence="4">KCTC 22201</strain>
    </source>
</reference>
<dbReference type="Gene3D" id="1.10.4030.10">
    <property type="entry name" value="Porin chaperone SurA, peptide-binding domain"/>
    <property type="match status" value="1"/>
</dbReference>
<sequence length="341" mass="38220">MNRFWFPLLALPWLAHAQQQPAPPTPPAPTGLVEVNRIAATVNARPITAKEVGVMLGPEIARLMAEFPRRGPEFDRQLTESRERILQELIDRELIMSEFDKRRARGANLPDRVVDQEIDRQVKTLYGGDSAKFREELSKARMSMASYREMTREKLIVQAMRGEKFKDAPPPLPSEVRAEYAEAKDSLRDTSKDVLSYRKIFLPRLDPANPLATAETQLALAEAIADDIRKGADFGELAKEHSADAFASEGGLQEDVPRTDLSPEFAAILFDGKVGDVLGPLEDPAGFTVARVEKVKKGPAPPLSEVRPLIEERVRAKKTSERYDAWIKSLREKALVDIKMR</sequence>
<feature type="domain" description="PpiC" evidence="3">
    <location>
        <begin position="192"/>
        <end position="294"/>
    </location>
</feature>
<dbReference type="PROSITE" id="PS50198">
    <property type="entry name" value="PPIC_PPIASE_2"/>
    <property type="match status" value="1"/>
</dbReference>
<dbReference type="PANTHER" id="PTHR47245">
    <property type="entry name" value="PEPTIDYLPROLYL ISOMERASE"/>
    <property type="match status" value="1"/>
</dbReference>
<comment type="caution">
    <text evidence="4">The sequence shown here is derived from an EMBL/GenBank/DDBJ whole genome shotgun (WGS) entry which is preliminary data.</text>
</comment>
<dbReference type="InterPro" id="IPR000297">
    <property type="entry name" value="PPIase_PpiC"/>
</dbReference>
<keyword evidence="5" id="KW-1185">Reference proteome</keyword>
<dbReference type="InterPro" id="IPR046357">
    <property type="entry name" value="PPIase_dom_sf"/>
</dbReference>
<protein>
    <submittedName>
        <fullName evidence="4">Peptidyl-prolyl cis-trans isomerase</fullName>
    </submittedName>
</protein>
<feature type="signal peptide" evidence="2">
    <location>
        <begin position="1"/>
        <end position="17"/>
    </location>
</feature>
<evidence type="ECO:0000259" key="3">
    <source>
        <dbReference type="PROSITE" id="PS50198"/>
    </source>
</evidence>
<evidence type="ECO:0000313" key="4">
    <source>
        <dbReference type="EMBL" id="MBK1826244.1"/>
    </source>
</evidence>
<proteinExistence type="predicted"/>
<keyword evidence="1 4" id="KW-0413">Isomerase</keyword>
<evidence type="ECO:0000313" key="5">
    <source>
        <dbReference type="Proteomes" id="UP000658278"/>
    </source>
</evidence>
<keyword evidence="2" id="KW-0732">Signal</keyword>
<dbReference type="GO" id="GO:0003755">
    <property type="term" value="F:peptidyl-prolyl cis-trans isomerase activity"/>
    <property type="evidence" value="ECO:0007669"/>
    <property type="project" value="UniProtKB-KW"/>
</dbReference>
<dbReference type="Pfam" id="PF13624">
    <property type="entry name" value="SurA_N_3"/>
    <property type="match status" value="1"/>
</dbReference>
<accession>A0A934R6L9</accession>
<keyword evidence="1" id="KW-0697">Rotamase</keyword>
<feature type="chain" id="PRO_5037763606" evidence="2">
    <location>
        <begin position="18"/>
        <end position="341"/>
    </location>
</feature>